<dbReference type="InterPro" id="IPR029063">
    <property type="entry name" value="SAM-dependent_MTases_sf"/>
</dbReference>
<dbReference type="GO" id="GO:0016279">
    <property type="term" value="F:protein-lysine N-methyltransferase activity"/>
    <property type="evidence" value="ECO:0007669"/>
    <property type="project" value="TreeGrafter"/>
</dbReference>
<dbReference type="PANTHER" id="PTHR43648">
    <property type="entry name" value="ELECTRON TRANSFER FLAVOPROTEIN BETA SUBUNIT LYSINE METHYLTRANSFERASE"/>
    <property type="match status" value="1"/>
</dbReference>
<dbReference type="Gene3D" id="3.40.50.150">
    <property type="entry name" value="Vaccinia Virus protein VP39"/>
    <property type="match status" value="1"/>
</dbReference>
<dbReference type="Proteomes" id="UP001186944">
    <property type="component" value="Unassembled WGS sequence"/>
</dbReference>
<evidence type="ECO:0000313" key="6">
    <source>
        <dbReference type="EMBL" id="KAK3083866.1"/>
    </source>
</evidence>
<dbReference type="SUPFAM" id="SSF53335">
    <property type="entry name" value="S-adenosyl-L-methionine-dependent methyltransferases"/>
    <property type="match status" value="1"/>
</dbReference>
<protein>
    <recommendedName>
        <fullName evidence="5">ETFB lysine methyltransferase</fullName>
    </recommendedName>
    <alternativeName>
        <fullName evidence="4">Protein N-lysine methyltransferase METTL20</fullName>
    </alternativeName>
</protein>
<dbReference type="EMBL" id="VSWD01000013">
    <property type="protein sequence ID" value="KAK3083866.1"/>
    <property type="molecule type" value="Genomic_DNA"/>
</dbReference>
<keyword evidence="7" id="KW-1185">Reference proteome</keyword>
<evidence type="ECO:0000256" key="3">
    <source>
        <dbReference type="ARBA" id="ARBA00037932"/>
    </source>
</evidence>
<keyword evidence="2" id="KW-0808">Transferase</keyword>
<evidence type="ECO:0000256" key="1">
    <source>
        <dbReference type="ARBA" id="ARBA00022603"/>
    </source>
</evidence>
<evidence type="ECO:0000313" key="7">
    <source>
        <dbReference type="Proteomes" id="UP001186944"/>
    </source>
</evidence>
<dbReference type="CDD" id="cd02440">
    <property type="entry name" value="AdoMet_MTases"/>
    <property type="match status" value="1"/>
</dbReference>
<evidence type="ECO:0000256" key="2">
    <source>
        <dbReference type="ARBA" id="ARBA00022679"/>
    </source>
</evidence>
<evidence type="ECO:0000256" key="4">
    <source>
        <dbReference type="ARBA" id="ARBA00041867"/>
    </source>
</evidence>
<proteinExistence type="inferred from homology"/>
<comment type="similarity">
    <text evidence="3">Belongs to the methyltransferase superfamily. ETFBKMT family.</text>
</comment>
<dbReference type="Pfam" id="PF06325">
    <property type="entry name" value="PrmA"/>
    <property type="match status" value="1"/>
</dbReference>
<dbReference type="GO" id="GO:0005759">
    <property type="term" value="C:mitochondrial matrix"/>
    <property type="evidence" value="ECO:0007669"/>
    <property type="project" value="TreeGrafter"/>
</dbReference>
<evidence type="ECO:0000256" key="5">
    <source>
        <dbReference type="ARBA" id="ARBA00042266"/>
    </source>
</evidence>
<dbReference type="InterPro" id="IPR050078">
    <property type="entry name" value="Ribosomal_L11_MeTrfase_PrmA"/>
</dbReference>
<keyword evidence="1" id="KW-0489">Methyltransferase</keyword>
<dbReference type="AlphaFoldDB" id="A0AA88XF26"/>
<name>A0AA88XF26_PINIB</name>
<sequence>MIRLIPGQLINYSKLIIHQVYCLQRRQVAKFSGQTYTELIKENTLETRDHLTPEISLRLITPRSRLWTAREHQLPFPDPFWAFYWPGGQILTRYLLDHPSVVNGKCIVDIGSGCGASAIAAKISGASKVTANDTDKVAVEAIALNAEINQVDLNTSTENLIGKCQDEWDVVLLGDMFYDDNFADVIGSWVPELSERGKTILIGDPGRYSFERHPLKNNLCRIYKHKLPENCLKENNGMTHGFVWKYCPRE</sequence>
<organism evidence="6 7">
    <name type="scientific">Pinctada imbricata</name>
    <name type="common">Atlantic pearl-oyster</name>
    <name type="synonym">Pinctada martensii</name>
    <dbReference type="NCBI Taxonomy" id="66713"/>
    <lineage>
        <taxon>Eukaryota</taxon>
        <taxon>Metazoa</taxon>
        <taxon>Spiralia</taxon>
        <taxon>Lophotrochozoa</taxon>
        <taxon>Mollusca</taxon>
        <taxon>Bivalvia</taxon>
        <taxon>Autobranchia</taxon>
        <taxon>Pteriomorphia</taxon>
        <taxon>Pterioida</taxon>
        <taxon>Pterioidea</taxon>
        <taxon>Pteriidae</taxon>
        <taxon>Pinctada</taxon>
    </lineage>
</organism>
<comment type="caution">
    <text evidence="6">The sequence shown here is derived from an EMBL/GenBank/DDBJ whole genome shotgun (WGS) entry which is preliminary data.</text>
</comment>
<dbReference type="GO" id="GO:0032259">
    <property type="term" value="P:methylation"/>
    <property type="evidence" value="ECO:0007669"/>
    <property type="project" value="UniProtKB-KW"/>
</dbReference>
<gene>
    <name evidence="6" type="ORF">FSP39_004344</name>
</gene>
<reference evidence="6" key="1">
    <citation type="submission" date="2019-08" db="EMBL/GenBank/DDBJ databases">
        <title>The improved chromosome-level genome for the pearl oyster Pinctada fucata martensii using PacBio sequencing and Hi-C.</title>
        <authorList>
            <person name="Zheng Z."/>
        </authorList>
    </citation>
    <scope>NUCLEOTIDE SEQUENCE</scope>
    <source>
        <strain evidence="6">ZZ-2019</strain>
        <tissue evidence="6">Adductor muscle</tissue>
    </source>
</reference>
<accession>A0AA88XF26</accession>
<dbReference type="PANTHER" id="PTHR43648:SF1">
    <property type="entry name" value="ELECTRON TRANSFER FLAVOPROTEIN BETA SUBUNIT LYSINE METHYLTRANSFERASE"/>
    <property type="match status" value="1"/>
</dbReference>